<dbReference type="Proteomes" id="UP000033930">
    <property type="component" value="Unassembled WGS sequence"/>
</dbReference>
<dbReference type="InterPro" id="IPR005995">
    <property type="entry name" value="Pgm_bpd_ind"/>
</dbReference>
<evidence type="ECO:0000256" key="6">
    <source>
        <dbReference type="ARBA" id="ARBA00023152"/>
    </source>
</evidence>
<dbReference type="GO" id="GO:0005829">
    <property type="term" value="C:cytosol"/>
    <property type="evidence" value="ECO:0007669"/>
    <property type="project" value="TreeGrafter"/>
</dbReference>
<comment type="cofactor">
    <cofactor evidence="9">
        <name>Mn(2+)</name>
        <dbReference type="ChEBI" id="CHEBI:29035"/>
    </cofactor>
    <text evidence="9">Binds 2 manganese ions per subunit.</text>
</comment>
<evidence type="ECO:0000256" key="11">
    <source>
        <dbReference type="PIRSR" id="PIRSR001492-1"/>
    </source>
</evidence>
<evidence type="ECO:0000256" key="8">
    <source>
        <dbReference type="ARBA" id="ARBA00023235"/>
    </source>
</evidence>
<sequence length="522" mass="57141">MKPTALIILDGFGIAPPSDSNAIWTAQTPFIDSLINIYPTHLLYASGINVGLPEGEVGNSEVGHLTIGSGILSYQSLPRIDQAIESGAFFASEKLKAVKNHLKETGGKLHVLGLIGNGGVHSHSRHLDAVLEWSHKNKLHKKTYIHAFLDGRDTQKDLGAQFLTELLATCEKQKIAGVATVCGRKLAMDRNNNWDRIAQAYNAIALGQASSVTQSPIEAVQASYANQIFDEELEPIVVSDKKGSPLAIFEKGDAIIFFNFRADRARELTHAIVDTQFDKFNRVQQENLHVLTFTEYEKGLSVDVLFDPELIANPLAKVVSDAGLKQLHIAETEKYAHVTFFINGMTEAPFTLEDRELIPSPSVVSYDAQPAMSAQLVTDKILESLEGQKHDFYIINYANPDMVGHTGNLEASKKAVEATDSALKQVVDKILELGGQAFVVGDHGNAEELVHPVTGRVDKEHNNYPVPFILIGERFKELRNTEVTHENLHLQAPIGILADVAPTVLKAVTLSIPEEMTGTPLI</sequence>
<feature type="binding site" evidence="9 13">
    <location>
        <position position="443"/>
    </location>
    <ligand>
        <name>Mn(2+)</name>
        <dbReference type="ChEBI" id="CHEBI:29035"/>
        <label>2</label>
    </ligand>
</feature>
<dbReference type="EC" id="5.4.2.12" evidence="9 10"/>
<dbReference type="GO" id="GO:0030145">
    <property type="term" value="F:manganese ion binding"/>
    <property type="evidence" value="ECO:0007669"/>
    <property type="project" value="UniProtKB-UniRule"/>
</dbReference>
<evidence type="ECO:0000256" key="1">
    <source>
        <dbReference type="ARBA" id="ARBA00000370"/>
    </source>
</evidence>
<keyword evidence="5 9" id="KW-0479">Metal-binding</keyword>
<dbReference type="HAMAP" id="MF_01038">
    <property type="entry name" value="GpmI"/>
    <property type="match status" value="1"/>
</dbReference>
<evidence type="ECO:0000256" key="9">
    <source>
        <dbReference type="HAMAP-Rule" id="MF_01038"/>
    </source>
</evidence>
<dbReference type="GO" id="GO:0006096">
    <property type="term" value="P:glycolytic process"/>
    <property type="evidence" value="ECO:0007669"/>
    <property type="project" value="UniProtKB-UniRule"/>
</dbReference>
<feature type="binding site" evidence="9 12">
    <location>
        <position position="190"/>
    </location>
    <ligand>
        <name>substrate</name>
    </ligand>
</feature>
<dbReference type="PANTHER" id="PTHR31637:SF0">
    <property type="entry name" value="2,3-BISPHOSPHOGLYCERATE-INDEPENDENT PHOSPHOGLYCERATE MUTASE"/>
    <property type="match status" value="1"/>
</dbReference>
<reference evidence="16 17" key="1">
    <citation type="journal article" date="2015" name="Nature">
        <title>rRNA introns, odd ribosomes, and small enigmatic genomes across a large radiation of phyla.</title>
        <authorList>
            <person name="Brown C.T."/>
            <person name="Hug L.A."/>
            <person name="Thomas B.C."/>
            <person name="Sharon I."/>
            <person name="Castelle C.J."/>
            <person name="Singh A."/>
            <person name="Wilkins M.J."/>
            <person name="Williams K.H."/>
            <person name="Banfield J.F."/>
        </authorList>
    </citation>
    <scope>NUCLEOTIDE SEQUENCE [LARGE SCALE GENOMIC DNA]</scope>
</reference>
<evidence type="ECO:0000256" key="7">
    <source>
        <dbReference type="ARBA" id="ARBA00023211"/>
    </source>
</evidence>
<evidence type="ECO:0000313" key="16">
    <source>
        <dbReference type="EMBL" id="KKR98937.1"/>
    </source>
</evidence>
<comment type="function">
    <text evidence="2 9">Catalyzes the interconversion of 2-phosphoglycerate and 3-phosphoglycerate.</text>
</comment>
<evidence type="ECO:0000256" key="12">
    <source>
        <dbReference type="PIRSR" id="PIRSR001492-2"/>
    </source>
</evidence>
<evidence type="ECO:0000256" key="5">
    <source>
        <dbReference type="ARBA" id="ARBA00022723"/>
    </source>
</evidence>
<feature type="binding site" evidence="9 13">
    <location>
        <position position="10"/>
    </location>
    <ligand>
        <name>Mn(2+)</name>
        <dbReference type="ChEBI" id="CHEBI:29035"/>
        <label>2</label>
    </ligand>
</feature>
<dbReference type="CDD" id="cd16010">
    <property type="entry name" value="iPGM"/>
    <property type="match status" value="1"/>
</dbReference>
<dbReference type="InterPro" id="IPR011258">
    <property type="entry name" value="BPG-indep_PGM_N"/>
</dbReference>
<feature type="binding site" evidence="9 12">
    <location>
        <begin position="152"/>
        <end position="153"/>
    </location>
    <ligand>
        <name>substrate</name>
    </ligand>
</feature>
<dbReference type="Pfam" id="PF01676">
    <property type="entry name" value="Metalloenzyme"/>
    <property type="match status" value="1"/>
</dbReference>
<dbReference type="UniPathway" id="UPA00109">
    <property type="reaction ID" value="UER00186"/>
</dbReference>
<evidence type="ECO:0000256" key="4">
    <source>
        <dbReference type="ARBA" id="ARBA00008819"/>
    </source>
</evidence>
<evidence type="ECO:0000256" key="13">
    <source>
        <dbReference type="PIRSR" id="PIRSR001492-3"/>
    </source>
</evidence>
<feature type="binding site" evidence="9 12">
    <location>
        <position position="184"/>
    </location>
    <ligand>
        <name>substrate</name>
    </ligand>
</feature>
<comment type="caution">
    <text evidence="16">The sequence shown here is derived from an EMBL/GenBank/DDBJ whole genome shotgun (WGS) entry which is preliminary data.</text>
</comment>
<feature type="binding site" evidence="9 12">
    <location>
        <begin position="261"/>
        <end position="264"/>
    </location>
    <ligand>
        <name>substrate</name>
    </ligand>
</feature>
<feature type="active site" description="Phosphoserine intermediate" evidence="9 11">
    <location>
        <position position="60"/>
    </location>
</feature>
<keyword evidence="7 9" id="KW-0464">Manganese</keyword>
<dbReference type="PATRIC" id="fig|1618983.3.peg.632"/>
<evidence type="ECO:0000313" key="17">
    <source>
        <dbReference type="Proteomes" id="UP000033930"/>
    </source>
</evidence>
<feature type="binding site" evidence="9 13">
    <location>
        <position position="461"/>
    </location>
    <ligand>
        <name>Mn(2+)</name>
        <dbReference type="ChEBI" id="CHEBI:29035"/>
        <label>1</label>
    </ligand>
</feature>
<feature type="binding site" evidence="9 13">
    <location>
        <position position="442"/>
    </location>
    <ligand>
        <name>Mn(2+)</name>
        <dbReference type="ChEBI" id="CHEBI:29035"/>
        <label>2</label>
    </ligand>
</feature>
<evidence type="ECO:0000259" key="15">
    <source>
        <dbReference type="Pfam" id="PF06415"/>
    </source>
</evidence>
<feature type="domain" description="Metalloenzyme" evidence="14">
    <location>
        <begin position="2"/>
        <end position="510"/>
    </location>
</feature>
<gene>
    <name evidence="9" type="primary">gpmI</name>
    <name evidence="16" type="ORF">UU50_C0013G0016</name>
</gene>
<comment type="pathway">
    <text evidence="3 9">Carbohydrate degradation; glycolysis; pyruvate from D-glyceraldehyde 3-phosphate: step 3/5.</text>
</comment>
<dbReference type="InterPro" id="IPR006124">
    <property type="entry name" value="Metalloenzyme"/>
</dbReference>
<dbReference type="GO" id="GO:0006007">
    <property type="term" value="P:glucose catabolic process"/>
    <property type="evidence" value="ECO:0007669"/>
    <property type="project" value="InterPro"/>
</dbReference>
<dbReference type="SUPFAM" id="SSF64158">
    <property type="entry name" value="2,3-Bisphosphoglycerate-independent phosphoglycerate mutase, substrate-binding domain"/>
    <property type="match status" value="1"/>
</dbReference>
<dbReference type="PANTHER" id="PTHR31637">
    <property type="entry name" value="2,3-BISPHOSPHOGLYCERATE-INDEPENDENT PHOSPHOGLYCERATE MUTASE"/>
    <property type="match status" value="1"/>
</dbReference>
<keyword evidence="8 9" id="KW-0413">Isomerase</keyword>
<accession>A0A0G0YF20</accession>
<feature type="binding site" evidence="9 13">
    <location>
        <position position="405"/>
    </location>
    <ligand>
        <name>Mn(2+)</name>
        <dbReference type="ChEBI" id="CHEBI:29035"/>
        <label>1</label>
    </ligand>
</feature>
<comment type="subunit">
    <text evidence="9">Monomer.</text>
</comment>
<evidence type="ECO:0000256" key="2">
    <source>
        <dbReference type="ARBA" id="ARBA00002315"/>
    </source>
</evidence>
<dbReference type="Gene3D" id="3.40.1450.10">
    <property type="entry name" value="BPG-independent phosphoglycerate mutase, domain B"/>
    <property type="match status" value="1"/>
</dbReference>
<evidence type="ECO:0000259" key="14">
    <source>
        <dbReference type="Pfam" id="PF01676"/>
    </source>
</evidence>
<protein>
    <recommendedName>
        <fullName evidence="9 10">2,3-bisphosphoglycerate-independent phosphoglycerate mutase</fullName>
        <shortName evidence="9">BPG-independent PGAM</shortName>
        <shortName evidence="9">Phosphoglyceromutase</shortName>
        <shortName evidence="9">iPGM</shortName>
        <ecNumber evidence="9 10">5.4.2.12</ecNumber>
    </recommendedName>
</protein>
<dbReference type="NCBIfam" id="TIGR01307">
    <property type="entry name" value="pgm_bpd_ind"/>
    <property type="match status" value="1"/>
</dbReference>
<keyword evidence="6 9" id="KW-0324">Glycolysis</keyword>
<dbReference type="FunFam" id="3.40.1450.10:FF:000002">
    <property type="entry name" value="2,3-bisphosphoglycerate-independent phosphoglycerate mutase"/>
    <property type="match status" value="1"/>
</dbReference>
<dbReference type="SUPFAM" id="SSF53649">
    <property type="entry name" value="Alkaline phosphatase-like"/>
    <property type="match status" value="1"/>
</dbReference>
<feature type="binding site" evidence="9 12">
    <location>
        <position position="121"/>
    </location>
    <ligand>
        <name>substrate</name>
    </ligand>
</feature>
<dbReference type="EMBL" id="LCAW01000013">
    <property type="protein sequence ID" value="KKR98937.1"/>
    <property type="molecule type" value="Genomic_DNA"/>
</dbReference>
<proteinExistence type="inferred from homology"/>
<evidence type="ECO:0000256" key="3">
    <source>
        <dbReference type="ARBA" id="ARBA00004798"/>
    </source>
</evidence>
<dbReference type="Pfam" id="PF06415">
    <property type="entry name" value="iPGM_N"/>
    <property type="match status" value="1"/>
</dbReference>
<comment type="catalytic activity">
    <reaction evidence="1 9">
        <text>(2R)-2-phosphoglycerate = (2R)-3-phosphoglycerate</text>
        <dbReference type="Rhea" id="RHEA:15901"/>
        <dbReference type="ChEBI" id="CHEBI:58272"/>
        <dbReference type="ChEBI" id="CHEBI:58289"/>
        <dbReference type="EC" id="5.4.2.12"/>
    </reaction>
</comment>
<evidence type="ECO:0000256" key="10">
    <source>
        <dbReference type="NCBIfam" id="TIGR01307"/>
    </source>
</evidence>
<dbReference type="AlphaFoldDB" id="A0A0G0YF20"/>
<dbReference type="PIRSF" id="PIRSF001492">
    <property type="entry name" value="IPGAM"/>
    <property type="match status" value="1"/>
</dbReference>
<comment type="similarity">
    <text evidence="4 9">Belongs to the BPG-independent phosphoglycerate mutase family.</text>
</comment>
<name>A0A0G0YF20_9BACT</name>
<dbReference type="InterPro" id="IPR036646">
    <property type="entry name" value="PGAM_B_sf"/>
</dbReference>
<feature type="domain" description="BPG-independent PGAM N-terminal" evidence="15">
    <location>
        <begin position="80"/>
        <end position="298"/>
    </location>
</feature>
<feature type="binding site" evidence="9 13">
    <location>
        <position position="60"/>
    </location>
    <ligand>
        <name>Mn(2+)</name>
        <dbReference type="ChEBI" id="CHEBI:29035"/>
        <label>2</label>
    </ligand>
</feature>
<dbReference type="InterPro" id="IPR017850">
    <property type="entry name" value="Alkaline_phosphatase_core_sf"/>
</dbReference>
<organism evidence="16 17">
    <name type="scientific">Candidatus Uhrbacteria bacterium GW2011_GWC1_41_20</name>
    <dbReference type="NCBI Taxonomy" id="1618983"/>
    <lineage>
        <taxon>Bacteria</taxon>
        <taxon>Candidatus Uhriibacteriota</taxon>
    </lineage>
</organism>
<feature type="binding site" evidence="9 12">
    <location>
        <position position="334"/>
    </location>
    <ligand>
        <name>substrate</name>
    </ligand>
</feature>
<dbReference type="GO" id="GO:0004619">
    <property type="term" value="F:phosphoglycerate mutase activity"/>
    <property type="evidence" value="ECO:0007669"/>
    <property type="project" value="UniProtKB-UniRule"/>
</dbReference>
<dbReference type="Gene3D" id="3.40.720.10">
    <property type="entry name" value="Alkaline Phosphatase, subunit A"/>
    <property type="match status" value="1"/>
</dbReference>
<feature type="binding site" evidence="9 13">
    <location>
        <position position="401"/>
    </location>
    <ligand>
        <name>Mn(2+)</name>
        <dbReference type="ChEBI" id="CHEBI:29035"/>
        <label>1</label>
    </ligand>
</feature>